<evidence type="ECO:0000313" key="3">
    <source>
        <dbReference type="Proteomes" id="UP001180536"/>
    </source>
</evidence>
<keyword evidence="1" id="KW-0732">Signal</keyword>
<accession>A0ABU1Z8E7</accession>
<name>A0ABU1Z8E7_9BURK</name>
<proteinExistence type="predicted"/>
<protein>
    <recommendedName>
        <fullName evidence="4">PEP-CTERM protein-sorting domain-containing protein</fullName>
    </recommendedName>
</protein>
<keyword evidence="3" id="KW-1185">Reference proteome</keyword>
<dbReference type="RefSeq" id="WP_056873270.1">
    <property type="nucleotide sequence ID" value="NZ_JAVDXQ010000003.1"/>
</dbReference>
<feature type="signal peptide" evidence="1">
    <location>
        <begin position="1"/>
        <end position="19"/>
    </location>
</feature>
<evidence type="ECO:0000256" key="1">
    <source>
        <dbReference type="SAM" id="SignalP"/>
    </source>
</evidence>
<evidence type="ECO:0000313" key="2">
    <source>
        <dbReference type="EMBL" id="MDR7296878.1"/>
    </source>
</evidence>
<reference evidence="2 3" key="1">
    <citation type="submission" date="2023-07" db="EMBL/GenBank/DDBJ databases">
        <title>Sorghum-associated microbial communities from plants grown in Nebraska, USA.</title>
        <authorList>
            <person name="Schachtman D."/>
        </authorList>
    </citation>
    <scope>NUCLEOTIDE SEQUENCE [LARGE SCALE GENOMIC DNA]</scope>
    <source>
        <strain evidence="2 3">BE310</strain>
    </source>
</reference>
<comment type="caution">
    <text evidence="2">The sequence shown here is derived from an EMBL/GenBank/DDBJ whole genome shotgun (WGS) entry which is preliminary data.</text>
</comment>
<gene>
    <name evidence="2" type="ORF">J2X16_002225</name>
</gene>
<evidence type="ECO:0008006" key="4">
    <source>
        <dbReference type="Google" id="ProtNLM"/>
    </source>
</evidence>
<organism evidence="2 3">
    <name type="scientific">Pelomonas aquatica</name>
    <dbReference type="NCBI Taxonomy" id="431058"/>
    <lineage>
        <taxon>Bacteria</taxon>
        <taxon>Pseudomonadati</taxon>
        <taxon>Pseudomonadota</taxon>
        <taxon>Betaproteobacteria</taxon>
        <taxon>Burkholderiales</taxon>
        <taxon>Sphaerotilaceae</taxon>
        <taxon>Roseateles</taxon>
    </lineage>
</organism>
<feature type="chain" id="PRO_5046550315" description="PEP-CTERM protein-sorting domain-containing protein" evidence="1">
    <location>
        <begin position="20"/>
        <end position="121"/>
    </location>
</feature>
<sequence>MKAFVLAAALAALSSTAFAGASRDAQPQALTDTTTATVMADASRLGSTSLAAFNGSRWTPAQQQAEVDGQFDRLVADLDPTTLVIGLGLLALLLSRPVSRALRRQEQQRRAAALASTLPRR</sequence>
<dbReference type="EMBL" id="JAVDXQ010000003">
    <property type="protein sequence ID" value="MDR7296878.1"/>
    <property type="molecule type" value="Genomic_DNA"/>
</dbReference>
<dbReference type="Proteomes" id="UP001180536">
    <property type="component" value="Unassembled WGS sequence"/>
</dbReference>